<dbReference type="VEuPathDB" id="FungiDB:GGTG_06720"/>
<dbReference type="HOGENOM" id="CLU_051867_1_0_1"/>
<dbReference type="CDD" id="cd03445">
    <property type="entry name" value="Thioesterase_II_repeat2"/>
    <property type="match status" value="1"/>
</dbReference>
<dbReference type="AlphaFoldDB" id="J3NZM3"/>
<evidence type="ECO:0000259" key="3">
    <source>
        <dbReference type="Pfam" id="PF13622"/>
    </source>
</evidence>
<dbReference type="EnsemblFungi" id="EJT76806">
    <property type="protein sequence ID" value="EJT76806"/>
    <property type="gene ID" value="GGTG_06720"/>
</dbReference>
<evidence type="ECO:0000313" key="5">
    <source>
        <dbReference type="EMBL" id="EJT76806.1"/>
    </source>
</evidence>
<feature type="domain" description="Acyl-CoA thioesterase-like C-terminal" evidence="4">
    <location>
        <begin position="357"/>
        <end position="398"/>
    </location>
</feature>
<keyword evidence="2" id="KW-0378">Hydrolase</keyword>
<evidence type="ECO:0008006" key="8">
    <source>
        <dbReference type="Google" id="ProtNLM"/>
    </source>
</evidence>
<dbReference type="GO" id="GO:0009062">
    <property type="term" value="P:fatty acid catabolic process"/>
    <property type="evidence" value="ECO:0007669"/>
    <property type="project" value="TreeGrafter"/>
</dbReference>
<evidence type="ECO:0000259" key="4">
    <source>
        <dbReference type="Pfam" id="PF20789"/>
    </source>
</evidence>
<dbReference type="InterPro" id="IPR029069">
    <property type="entry name" value="HotDog_dom_sf"/>
</dbReference>
<accession>J3NZM3</accession>
<dbReference type="Pfam" id="PF13622">
    <property type="entry name" value="4HBT_3"/>
    <property type="match status" value="1"/>
</dbReference>
<dbReference type="Pfam" id="PF20789">
    <property type="entry name" value="4HBT_3C"/>
    <property type="match status" value="1"/>
</dbReference>
<dbReference type="OrthoDB" id="68328at2759"/>
<reference evidence="7" key="1">
    <citation type="submission" date="2010-07" db="EMBL/GenBank/DDBJ databases">
        <title>The genome sequence of Gaeumannomyces graminis var. tritici strain R3-111a-1.</title>
        <authorList>
            <consortium name="The Broad Institute Genome Sequencing Platform"/>
            <person name="Ma L.-J."/>
            <person name="Dead R."/>
            <person name="Young S."/>
            <person name="Zeng Q."/>
            <person name="Koehrsen M."/>
            <person name="Alvarado L."/>
            <person name="Berlin A."/>
            <person name="Chapman S.B."/>
            <person name="Chen Z."/>
            <person name="Freedman E."/>
            <person name="Gellesch M."/>
            <person name="Goldberg J."/>
            <person name="Griggs A."/>
            <person name="Gujja S."/>
            <person name="Heilman E.R."/>
            <person name="Heiman D."/>
            <person name="Hepburn T."/>
            <person name="Howarth C."/>
            <person name="Jen D."/>
            <person name="Larson L."/>
            <person name="Mehta T."/>
            <person name="Neiman D."/>
            <person name="Pearson M."/>
            <person name="Roberts A."/>
            <person name="Saif S."/>
            <person name="Shea T."/>
            <person name="Shenoy N."/>
            <person name="Sisk P."/>
            <person name="Stolte C."/>
            <person name="Sykes S."/>
            <person name="Walk T."/>
            <person name="White J."/>
            <person name="Yandava C."/>
            <person name="Haas B."/>
            <person name="Nusbaum C."/>
            <person name="Birren B."/>
        </authorList>
    </citation>
    <scope>NUCLEOTIDE SEQUENCE [LARGE SCALE GENOMIC DNA]</scope>
    <source>
        <strain evidence="7">R3-111a-1</strain>
    </source>
</reference>
<dbReference type="STRING" id="644352.J3NZM3"/>
<dbReference type="GO" id="GO:0005782">
    <property type="term" value="C:peroxisomal matrix"/>
    <property type="evidence" value="ECO:0007669"/>
    <property type="project" value="UniProtKB-SubCell"/>
</dbReference>
<dbReference type="EMBL" id="GL385397">
    <property type="protein sequence ID" value="EJT76806.1"/>
    <property type="molecule type" value="Genomic_DNA"/>
</dbReference>
<sequence length="414" mass="43972">MAPDPRLSFQEIMELAELPLSPEAAAAGVARRFISRRPANLPGADIEEGDAVSGPRGVFPNPPVAAFGGHVFCQAAMAVGRAASEDQDKQNAGAAESRYGLHTVHGYFTVFGLTDRPFVYDVEQITTGRSFVTYAVKARQPIDKESSFSPGGEHGSLLRFPAADPDTTPVDSDLGPVCFSAMVSLKLPEPHCLGLTLQEPPPQARFAAVLAARPRLGDWPLVPRLDMQGIVDALGPAGAEVAGTFPAVEMRKVVDMAAYSAGRPMHEKRELILYRLLGPAAAAGGGGDDPNAHALVHAFVGDRNGLLMAANFMGLGSGGAKLITTLSNTFVVHTNAEDVVMHCGRDGEREPGGDGGSDQWWIYEVTYPRVANGRVILEGKVWSPGGVHVATVYQDGIVRAMRGLAMDAKEREKL</sequence>
<dbReference type="RefSeq" id="XP_009222806.1">
    <property type="nucleotide sequence ID" value="XM_009224542.1"/>
</dbReference>
<protein>
    <recommendedName>
        <fullName evidence="8">Acyl-CoA thioesterase II</fullName>
    </recommendedName>
</protein>
<comment type="similarity">
    <text evidence="1">Belongs to the C/M/P thioester hydrolase family.</text>
</comment>
<reference evidence="5" key="3">
    <citation type="submission" date="2010-09" db="EMBL/GenBank/DDBJ databases">
        <title>Annotation of Gaeumannomyces graminis var. tritici R3-111a-1.</title>
        <authorList>
            <consortium name="The Broad Institute Genome Sequencing Platform"/>
            <person name="Ma L.-J."/>
            <person name="Dead R."/>
            <person name="Young S.K."/>
            <person name="Zeng Q."/>
            <person name="Gargeya S."/>
            <person name="Fitzgerald M."/>
            <person name="Haas B."/>
            <person name="Abouelleil A."/>
            <person name="Alvarado L."/>
            <person name="Arachchi H.M."/>
            <person name="Berlin A."/>
            <person name="Brown A."/>
            <person name="Chapman S.B."/>
            <person name="Chen Z."/>
            <person name="Dunbar C."/>
            <person name="Freedman E."/>
            <person name="Gearin G."/>
            <person name="Gellesch M."/>
            <person name="Goldberg J."/>
            <person name="Griggs A."/>
            <person name="Gujja S."/>
            <person name="Heiman D."/>
            <person name="Howarth C."/>
            <person name="Larson L."/>
            <person name="Lui A."/>
            <person name="MacDonald P.J.P."/>
            <person name="Mehta T."/>
            <person name="Montmayeur A."/>
            <person name="Murphy C."/>
            <person name="Neiman D."/>
            <person name="Pearson M."/>
            <person name="Priest M."/>
            <person name="Roberts A."/>
            <person name="Saif S."/>
            <person name="Shea T."/>
            <person name="Shenoy N."/>
            <person name="Sisk P."/>
            <person name="Stolte C."/>
            <person name="Sykes S."/>
            <person name="Yandava C."/>
            <person name="Wortman J."/>
            <person name="Nusbaum C."/>
            <person name="Birren B."/>
        </authorList>
    </citation>
    <scope>NUCLEOTIDE SEQUENCE</scope>
    <source>
        <strain evidence="5">R3-111a-1</strain>
    </source>
</reference>
<reference evidence="6" key="5">
    <citation type="submission" date="2018-04" db="UniProtKB">
        <authorList>
            <consortium name="EnsemblFungi"/>
        </authorList>
    </citation>
    <scope>IDENTIFICATION</scope>
    <source>
        <strain evidence="6">R3-111a-1</strain>
    </source>
</reference>
<dbReference type="InterPro" id="IPR049450">
    <property type="entry name" value="ACOT8-like_C"/>
</dbReference>
<dbReference type="PANTHER" id="PTHR11066:SF64">
    <property type="entry name" value="ACYL-COA THIOESTERASE (AFU_ORTHOLOGUE AFUA_1G12060)"/>
    <property type="match status" value="1"/>
</dbReference>
<dbReference type="CDD" id="cd03444">
    <property type="entry name" value="Thioesterase_II_repeat1"/>
    <property type="match status" value="1"/>
</dbReference>
<dbReference type="PANTHER" id="PTHR11066">
    <property type="entry name" value="ACYL-COA THIOESTERASE"/>
    <property type="match status" value="1"/>
</dbReference>
<dbReference type="GO" id="GO:0006637">
    <property type="term" value="P:acyl-CoA metabolic process"/>
    <property type="evidence" value="ECO:0007669"/>
    <property type="project" value="InterPro"/>
</dbReference>
<evidence type="ECO:0000256" key="1">
    <source>
        <dbReference type="ARBA" id="ARBA00006538"/>
    </source>
</evidence>
<gene>
    <name evidence="6" type="primary">20347178</name>
    <name evidence="5" type="ORF">GGTG_06720</name>
</gene>
<reference evidence="5" key="2">
    <citation type="submission" date="2010-07" db="EMBL/GenBank/DDBJ databases">
        <authorList>
            <consortium name="The Broad Institute Genome Sequencing Platform"/>
            <consortium name="Broad Institute Genome Sequencing Center for Infectious Disease"/>
            <person name="Ma L.-J."/>
            <person name="Dead R."/>
            <person name="Young S."/>
            <person name="Zeng Q."/>
            <person name="Koehrsen M."/>
            <person name="Alvarado L."/>
            <person name="Berlin A."/>
            <person name="Chapman S.B."/>
            <person name="Chen Z."/>
            <person name="Freedman E."/>
            <person name="Gellesch M."/>
            <person name="Goldberg J."/>
            <person name="Griggs A."/>
            <person name="Gujja S."/>
            <person name="Heilman E.R."/>
            <person name="Heiman D."/>
            <person name="Hepburn T."/>
            <person name="Howarth C."/>
            <person name="Jen D."/>
            <person name="Larson L."/>
            <person name="Mehta T."/>
            <person name="Neiman D."/>
            <person name="Pearson M."/>
            <person name="Roberts A."/>
            <person name="Saif S."/>
            <person name="Shea T."/>
            <person name="Shenoy N."/>
            <person name="Sisk P."/>
            <person name="Stolte C."/>
            <person name="Sykes S."/>
            <person name="Walk T."/>
            <person name="White J."/>
            <person name="Yandava C."/>
            <person name="Haas B."/>
            <person name="Nusbaum C."/>
            <person name="Birren B."/>
        </authorList>
    </citation>
    <scope>NUCLEOTIDE SEQUENCE</scope>
    <source>
        <strain evidence="5">R3-111a-1</strain>
    </source>
</reference>
<dbReference type="InterPro" id="IPR042171">
    <property type="entry name" value="Acyl-CoA_hotdog"/>
</dbReference>
<evidence type="ECO:0000313" key="6">
    <source>
        <dbReference type="EnsemblFungi" id="EJT76806"/>
    </source>
</evidence>
<dbReference type="Gene3D" id="2.40.160.210">
    <property type="entry name" value="Acyl-CoA thioesterase, double hotdog domain"/>
    <property type="match status" value="1"/>
</dbReference>
<keyword evidence="7" id="KW-1185">Reference proteome</keyword>
<dbReference type="eggNOG" id="KOG3016">
    <property type="taxonomic scope" value="Eukaryota"/>
</dbReference>
<dbReference type="Proteomes" id="UP000006039">
    <property type="component" value="Unassembled WGS sequence"/>
</dbReference>
<dbReference type="GO" id="GO:0047617">
    <property type="term" value="F:fatty acyl-CoA hydrolase activity"/>
    <property type="evidence" value="ECO:0007669"/>
    <property type="project" value="InterPro"/>
</dbReference>
<organism evidence="5">
    <name type="scientific">Gaeumannomyces tritici (strain R3-111a-1)</name>
    <name type="common">Wheat and barley take-all root rot fungus</name>
    <name type="synonym">Gaeumannomyces graminis var. tritici</name>
    <dbReference type="NCBI Taxonomy" id="644352"/>
    <lineage>
        <taxon>Eukaryota</taxon>
        <taxon>Fungi</taxon>
        <taxon>Dikarya</taxon>
        <taxon>Ascomycota</taxon>
        <taxon>Pezizomycotina</taxon>
        <taxon>Sordariomycetes</taxon>
        <taxon>Sordariomycetidae</taxon>
        <taxon>Magnaporthales</taxon>
        <taxon>Magnaporthaceae</taxon>
        <taxon>Gaeumannomyces</taxon>
    </lineage>
</organism>
<evidence type="ECO:0000313" key="7">
    <source>
        <dbReference type="Proteomes" id="UP000006039"/>
    </source>
</evidence>
<feature type="domain" description="Acyl-CoA thioesterase-like N-terminal HotDog" evidence="3">
    <location>
        <begin position="65"/>
        <end position="140"/>
    </location>
</feature>
<proteinExistence type="inferred from homology"/>
<dbReference type="InterPro" id="IPR003703">
    <property type="entry name" value="Acyl_CoA_thio"/>
</dbReference>
<dbReference type="InterPro" id="IPR049449">
    <property type="entry name" value="TesB_ACOT8-like_N"/>
</dbReference>
<name>J3NZM3_GAET3</name>
<dbReference type="GeneID" id="20347178"/>
<dbReference type="SUPFAM" id="SSF54637">
    <property type="entry name" value="Thioesterase/thiol ester dehydrase-isomerase"/>
    <property type="match status" value="2"/>
</dbReference>
<evidence type="ECO:0000256" key="2">
    <source>
        <dbReference type="ARBA" id="ARBA00022801"/>
    </source>
</evidence>
<reference evidence="6" key="4">
    <citation type="journal article" date="2015" name="G3 (Bethesda)">
        <title>Genome sequences of three phytopathogenic species of the Magnaporthaceae family of fungi.</title>
        <authorList>
            <person name="Okagaki L.H."/>
            <person name="Nunes C.C."/>
            <person name="Sailsbery J."/>
            <person name="Clay B."/>
            <person name="Brown D."/>
            <person name="John T."/>
            <person name="Oh Y."/>
            <person name="Young N."/>
            <person name="Fitzgerald M."/>
            <person name="Haas B.J."/>
            <person name="Zeng Q."/>
            <person name="Young S."/>
            <person name="Adiconis X."/>
            <person name="Fan L."/>
            <person name="Levin J.Z."/>
            <person name="Mitchell T.K."/>
            <person name="Okubara P.A."/>
            <person name="Farman M.L."/>
            <person name="Kohn L.M."/>
            <person name="Birren B."/>
            <person name="Ma L.-J."/>
            <person name="Dean R.A."/>
        </authorList>
    </citation>
    <scope>NUCLEOTIDE SEQUENCE</scope>
    <source>
        <strain evidence="6">R3-111a-1</strain>
    </source>
</reference>